<accession>A0A1M6JX63</accession>
<organism evidence="2 3">
    <name type="scientific">Muricoccus roseus</name>
    <dbReference type="NCBI Taxonomy" id="198092"/>
    <lineage>
        <taxon>Bacteria</taxon>
        <taxon>Pseudomonadati</taxon>
        <taxon>Pseudomonadota</taxon>
        <taxon>Alphaproteobacteria</taxon>
        <taxon>Acetobacterales</taxon>
        <taxon>Roseomonadaceae</taxon>
        <taxon>Muricoccus</taxon>
    </lineage>
</organism>
<feature type="region of interest" description="Disordered" evidence="1">
    <location>
        <begin position="1"/>
        <end position="73"/>
    </location>
</feature>
<feature type="compositionally biased region" description="Basic and acidic residues" evidence="1">
    <location>
        <begin position="12"/>
        <end position="28"/>
    </location>
</feature>
<evidence type="ECO:0000256" key="1">
    <source>
        <dbReference type="SAM" id="MobiDB-lite"/>
    </source>
</evidence>
<reference evidence="2 3" key="1">
    <citation type="submission" date="2016-11" db="EMBL/GenBank/DDBJ databases">
        <authorList>
            <person name="Jaros S."/>
            <person name="Januszkiewicz K."/>
            <person name="Wedrychowicz H."/>
        </authorList>
    </citation>
    <scope>NUCLEOTIDE SEQUENCE [LARGE SCALE GENOMIC DNA]</scope>
    <source>
        <strain evidence="2 3">DSM 14916</strain>
    </source>
</reference>
<protein>
    <submittedName>
        <fullName evidence="2">Uncharacterized protein</fullName>
    </submittedName>
</protein>
<dbReference type="AlphaFoldDB" id="A0A1M6JX63"/>
<name>A0A1M6JX63_9PROT</name>
<evidence type="ECO:0000313" key="2">
    <source>
        <dbReference type="EMBL" id="SHJ51279.1"/>
    </source>
</evidence>
<proteinExistence type="predicted"/>
<dbReference type="STRING" id="198092.SAMN02745194_02731"/>
<dbReference type="Proteomes" id="UP000184387">
    <property type="component" value="Unassembled WGS sequence"/>
</dbReference>
<keyword evidence="3" id="KW-1185">Reference proteome</keyword>
<evidence type="ECO:0000313" key="3">
    <source>
        <dbReference type="Proteomes" id="UP000184387"/>
    </source>
</evidence>
<dbReference type="EMBL" id="FQZF01000015">
    <property type="protein sequence ID" value="SHJ51279.1"/>
    <property type="molecule type" value="Genomic_DNA"/>
</dbReference>
<sequence>MPILPIQHAKPLRPDVTRLGPEEARRQEALLATPAQQGPRFPGDGGRSLPRGGSPALRSGHRMAAPVWNRDEG</sequence>
<dbReference type="RefSeq" id="WP_073135612.1">
    <property type="nucleotide sequence ID" value="NZ_FQZF01000015.1"/>
</dbReference>
<gene>
    <name evidence="2" type="ORF">SAMN02745194_02731</name>
</gene>
<dbReference type="OrthoDB" id="9974303at2"/>